<evidence type="ECO:0000313" key="8">
    <source>
        <dbReference type="Proteomes" id="UP000530268"/>
    </source>
</evidence>
<feature type="compositionally biased region" description="Basic and acidic residues" evidence="5">
    <location>
        <begin position="1"/>
        <end position="10"/>
    </location>
</feature>
<protein>
    <submittedName>
        <fullName evidence="7">AcrR family transcriptional regulator</fullName>
    </submittedName>
</protein>
<dbReference type="InterPro" id="IPR039536">
    <property type="entry name" value="TetR_C_Proteobacteria"/>
</dbReference>
<proteinExistence type="predicted"/>
<keyword evidence="8" id="KW-1185">Reference proteome</keyword>
<dbReference type="Pfam" id="PF00440">
    <property type="entry name" value="TetR_N"/>
    <property type="match status" value="1"/>
</dbReference>
<dbReference type="PRINTS" id="PR00455">
    <property type="entry name" value="HTHTETR"/>
</dbReference>
<keyword evidence="2 4" id="KW-0238">DNA-binding</keyword>
<keyword evidence="1" id="KW-0805">Transcription regulation</keyword>
<dbReference type="InterPro" id="IPR009057">
    <property type="entry name" value="Homeodomain-like_sf"/>
</dbReference>
<dbReference type="GO" id="GO:0003700">
    <property type="term" value="F:DNA-binding transcription factor activity"/>
    <property type="evidence" value="ECO:0007669"/>
    <property type="project" value="TreeGrafter"/>
</dbReference>
<name>A0A7W6H1A8_9RHOB</name>
<keyword evidence="3" id="KW-0804">Transcription</keyword>
<gene>
    <name evidence="7" type="ORF">GGR95_002602</name>
</gene>
<evidence type="ECO:0000256" key="5">
    <source>
        <dbReference type="SAM" id="MobiDB-lite"/>
    </source>
</evidence>
<evidence type="ECO:0000256" key="1">
    <source>
        <dbReference type="ARBA" id="ARBA00023015"/>
    </source>
</evidence>
<feature type="domain" description="HTH tetR-type" evidence="6">
    <location>
        <begin position="27"/>
        <end position="87"/>
    </location>
</feature>
<dbReference type="EMBL" id="JACIEI010000009">
    <property type="protein sequence ID" value="MBB3994952.1"/>
    <property type="molecule type" value="Genomic_DNA"/>
</dbReference>
<dbReference type="SUPFAM" id="SSF46689">
    <property type="entry name" value="Homeodomain-like"/>
    <property type="match status" value="1"/>
</dbReference>
<dbReference type="RefSeq" id="WP_184566426.1">
    <property type="nucleotide sequence ID" value="NZ_JACIEI010000009.1"/>
</dbReference>
<feature type="region of interest" description="Disordered" evidence="5">
    <location>
        <begin position="1"/>
        <end position="22"/>
    </location>
</feature>
<evidence type="ECO:0000313" key="7">
    <source>
        <dbReference type="EMBL" id="MBB3994952.1"/>
    </source>
</evidence>
<dbReference type="PANTHER" id="PTHR30055:SF234">
    <property type="entry name" value="HTH-TYPE TRANSCRIPTIONAL REGULATOR BETI"/>
    <property type="match status" value="1"/>
</dbReference>
<dbReference type="InterPro" id="IPR050109">
    <property type="entry name" value="HTH-type_TetR-like_transc_reg"/>
</dbReference>
<feature type="DNA-binding region" description="H-T-H motif" evidence="4">
    <location>
        <begin position="50"/>
        <end position="69"/>
    </location>
</feature>
<dbReference type="GO" id="GO:0000976">
    <property type="term" value="F:transcription cis-regulatory region binding"/>
    <property type="evidence" value="ECO:0007669"/>
    <property type="project" value="TreeGrafter"/>
</dbReference>
<dbReference type="Proteomes" id="UP000530268">
    <property type="component" value="Unassembled WGS sequence"/>
</dbReference>
<evidence type="ECO:0000259" key="6">
    <source>
        <dbReference type="PROSITE" id="PS50977"/>
    </source>
</evidence>
<comment type="caution">
    <text evidence="7">The sequence shown here is derived from an EMBL/GenBank/DDBJ whole genome shotgun (WGS) entry which is preliminary data.</text>
</comment>
<dbReference type="Gene3D" id="1.10.357.10">
    <property type="entry name" value="Tetracycline Repressor, domain 2"/>
    <property type="match status" value="1"/>
</dbReference>
<evidence type="ECO:0000256" key="2">
    <source>
        <dbReference type="ARBA" id="ARBA00023125"/>
    </source>
</evidence>
<dbReference type="Pfam" id="PF14246">
    <property type="entry name" value="TetR_C_7"/>
    <property type="match status" value="1"/>
</dbReference>
<reference evidence="7 8" key="1">
    <citation type="submission" date="2020-08" db="EMBL/GenBank/DDBJ databases">
        <title>Genomic Encyclopedia of Type Strains, Phase IV (KMG-IV): sequencing the most valuable type-strain genomes for metagenomic binning, comparative biology and taxonomic classification.</title>
        <authorList>
            <person name="Goeker M."/>
        </authorList>
    </citation>
    <scope>NUCLEOTIDE SEQUENCE [LARGE SCALE GENOMIC DNA]</scope>
    <source>
        <strain evidence="7 8">DSM 102234</strain>
    </source>
</reference>
<dbReference type="InterPro" id="IPR001647">
    <property type="entry name" value="HTH_TetR"/>
</dbReference>
<evidence type="ECO:0000256" key="3">
    <source>
        <dbReference type="ARBA" id="ARBA00023163"/>
    </source>
</evidence>
<accession>A0A7W6H1A8</accession>
<dbReference type="AlphaFoldDB" id="A0A7W6H1A8"/>
<sequence>MTTETSKDEANCCNGSRRGRPLQMDTPAREAAILRATAQLLLEVPFDDVTMAAVSAKTAMSKRTLYQYFSNREDLLIRAVADLSRSIFIPLSSKDSKLPLPERLSILMRVNTPPGSEENKLECLRSIVAKAQSYPTLAQNLYSNGYGALIGFVCTEITRAIEDNEIALALADVELASEMLLSMAFENTLARLLHPLAPPPPLAEQDRRREFAIAMFLRAHAP</sequence>
<dbReference type="PANTHER" id="PTHR30055">
    <property type="entry name" value="HTH-TYPE TRANSCRIPTIONAL REGULATOR RUTR"/>
    <property type="match status" value="1"/>
</dbReference>
<evidence type="ECO:0000256" key="4">
    <source>
        <dbReference type="PROSITE-ProRule" id="PRU00335"/>
    </source>
</evidence>
<organism evidence="7 8">
    <name type="scientific">Sulfitobacter undariae</name>
    <dbReference type="NCBI Taxonomy" id="1563671"/>
    <lineage>
        <taxon>Bacteria</taxon>
        <taxon>Pseudomonadati</taxon>
        <taxon>Pseudomonadota</taxon>
        <taxon>Alphaproteobacteria</taxon>
        <taxon>Rhodobacterales</taxon>
        <taxon>Roseobacteraceae</taxon>
        <taxon>Sulfitobacter</taxon>
    </lineage>
</organism>
<dbReference type="PROSITE" id="PS50977">
    <property type="entry name" value="HTH_TETR_2"/>
    <property type="match status" value="1"/>
</dbReference>